<protein>
    <submittedName>
        <fullName evidence="2">Uncharacterized protein</fullName>
    </submittedName>
</protein>
<dbReference type="Proteomes" id="UP000708805">
    <property type="component" value="Unassembled WGS sequence"/>
</dbReference>
<accession>A0A9X1D0J8</accession>
<evidence type="ECO:0000256" key="1">
    <source>
        <dbReference type="SAM" id="MobiDB-lite"/>
    </source>
</evidence>
<dbReference type="EMBL" id="JAGJWT010000020">
    <property type="protein sequence ID" value="MBS9341688.1"/>
    <property type="molecule type" value="Genomic_DNA"/>
</dbReference>
<name>A0A9X1D0J8_NEIEL</name>
<gene>
    <name evidence="2" type="ORF">J8641_12970</name>
</gene>
<dbReference type="AlphaFoldDB" id="A0A9X1D0J8"/>
<feature type="region of interest" description="Disordered" evidence="1">
    <location>
        <begin position="127"/>
        <end position="155"/>
    </location>
</feature>
<comment type="caution">
    <text evidence="2">The sequence shown here is derived from an EMBL/GenBank/DDBJ whole genome shotgun (WGS) entry which is preliminary data.</text>
</comment>
<evidence type="ECO:0000313" key="3">
    <source>
        <dbReference type="Proteomes" id="UP000708805"/>
    </source>
</evidence>
<proteinExistence type="predicted"/>
<evidence type="ECO:0000313" key="2">
    <source>
        <dbReference type="EMBL" id="MBS9341688.1"/>
    </source>
</evidence>
<dbReference type="RefSeq" id="WP_214038611.1">
    <property type="nucleotide sequence ID" value="NZ_JAGJWT010000020.1"/>
</dbReference>
<sequence length="187" mass="21412">MKLQRERMMRIQIKFAIAILWLPLVITQASANPYTDELIENIYSNPQWSCIQKRWYAMEYLNSLSDQDLAQSTLNYIDEKNEACIYSTPNHAVTVVNDSSTNSHYTATENTPRRSNVRPEHFSALLSGTEQHSRIPRTHSSTSHRTNNSSPQYYGSSCDCRAHRICVGPRGGRYCITSGGNKRYNPF</sequence>
<organism evidence="2 3">
    <name type="scientific">Neisseria elongata subsp. nitroreducens</name>
    <dbReference type="NCBI Taxonomy" id="90367"/>
    <lineage>
        <taxon>Bacteria</taxon>
        <taxon>Pseudomonadati</taxon>
        <taxon>Pseudomonadota</taxon>
        <taxon>Betaproteobacteria</taxon>
        <taxon>Neisseriales</taxon>
        <taxon>Neisseriaceae</taxon>
        <taxon>Neisseria</taxon>
    </lineage>
</organism>
<reference evidence="2" key="1">
    <citation type="submission" date="2021-04" db="EMBL/GenBank/DDBJ databases">
        <title>Genomic characterization of endocarditis-associated Neisseria elongata subsp. nitroreducens.</title>
        <authorList>
            <person name="Schorner M."/>
            <person name="Passarelli-Araujo H."/>
            <person name="Scheffer M."/>
            <person name="Barazzetti F."/>
            <person name="Martins J."/>
            <person name="Machado H."/>
            <person name="Palmeiro J."/>
            <person name="Bazzo M."/>
        </authorList>
    </citation>
    <scope>NUCLEOTIDE SEQUENCE</scope>
    <source>
        <strain evidence="2">Nel_M001</strain>
    </source>
</reference>
<feature type="compositionally biased region" description="Low complexity" evidence="1">
    <location>
        <begin position="138"/>
        <end position="151"/>
    </location>
</feature>